<dbReference type="Gene3D" id="3.30.200.20">
    <property type="entry name" value="Phosphorylase Kinase, domain 1"/>
    <property type="match status" value="1"/>
</dbReference>
<dbReference type="GO" id="GO:0030246">
    <property type="term" value="F:carbohydrate binding"/>
    <property type="evidence" value="ECO:0007669"/>
    <property type="project" value="UniProtKB-KW"/>
</dbReference>
<dbReference type="Gene3D" id="2.60.120.200">
    <property type="match status" value="1"/>
</dbReference>
<evidence type="ECO:0000256" key="12">
    <source>
        <dbReference type="ARBA" id="ARBA00022821"/>
    </source>
</evidence>
<comment type="similarity">
    <text evidence="2">In the N-terminal section; belongs to the leguminous lectin family.</text>
</comment>
<sequence length="645" mass="72366">MASYIFFLFLFHVLPCFVDSVHFNFTSFRQGDPGNVIYHGDASPDGAVVLNNIDFIARVGWVTYAEEVPIWNPRNGKLADFSTSFSFIIDTRNLRDGNFGHGLCFFLAPVGIQLRVNSAGGFLGLFNQINNATSSFPLVHVEFDTFANPEWDPLDVGSHVGVNNNSLLSSNYTSWNATKHSRDICNAHISYDSVTKNLSVSWAYKLTSDHRENSSLSYIIDLAKALPPHVAIGFSASTGSVTEGHRLLSWEFSSSLDIEKPSIKTGVIVGISVSAFVFLVSLVIFLLVWLHKKRKRKAKEITEFISINEDLNKEAGPRRFVYKDLELATNRFSAHRKLGEGGFGAVYRGFLNEIDTLVAVKKLSGRSKQGKREFLTEVKIISKLRHRNLVQLIGWCNEKHEYLLIYEFMPNGSLDTHLFGKRPHLCWDVRYKVALGLASALLYLHEEWDQCVLHRDIKASNIMLDTNFNVKLGDFGLARLMDHELRSHTTGLAGTFGYMAPEYVMTGRASKESDIYSFGVSILEIVTGRKSVDHSEENIEGKSLVERVWDLYGRQQLISAMDEKLGEEFNMEQAECLVVVGLWCGHPDRNSRPSIRQAIQLLNLESPLPNLPHKMPVPTYHISPTSLSVSSSRGSVTFSSCQVGR</sequence>
<dbReference type="InterPro" id="IPR000719">
    <property type="entry name" value="Prot_kinase_dom"/>
</dbReference>
<keyword evidence="6" id="KW-0808">Transferase</keyword>
<dbReference type="Proteomes" id="UP001642260">
    <property type="component" value="Unassembled WGS sequence"/>
</dbReference>
<dbReference type="GO" id="GO:0009626">
    <property type="term" value="P:plant-type hypersensitive response"/>
    <property type="evidence" value="ECO:0007669"/>
    <property type="project" value="UniProtKB-ARBA"/>
</dbReference>
<dbReference type="AlphaFoldDB" id="A0ABC8KWJ6"/>
<dbReference type="PROSITE" id="PS50011">
    <property type="entry name" value="PROTEIN_KINASE_DOM"/>
    <property type="match status" value="1"/>
</dbReference>
<feature type="domain" description="Protein kinase" evidence="24">
    <location>
        <begin position="332"/>
        <end position="611"/>
    </location>
</feature>
<feature type="transmembrane region" description="Helical" evidence="22">
    <location>
        <begin position="267"/>
        <end position="290"/>
    </location>
</feature>
<accession>A0ABC8KWJ6</accession>
<dbReference type="FunFam" id="2.60.120.200:FF:000103">
    <property type="entry name" value="L-type lectin-domain containing receptor kinase IX.1"/>
    <property type="match status" value="1"/>
</dbReference>
<keyword evidence="10 21" id="KW-0547">Nucleotide-binding</keyword>
<evidence type="ECO:0000256" key="13">
    <source>
        <dbReference type="ARBA" id="ARBA00022840"/>
    </source>
</evidence>
<dbReference type="SMART" id="SM00220">
    <property type="entry name" value="S_TKc"/>
    <property type="match status" value="1"/>
</dbReference>
<dbReference type="CDD" id="cd06899">
    <property type="entry name" value="lectin_legume_LecRK_Arcelin_ConA"/>
    <property type="match status" value="1"/>
</dbReference>
<comment type="caution">
    <text evidence="25">The sequence shown here is derived from an EMBL/GenBank/DDBJ whole genome shotgun (WGS) entry which is preliminary data.</text>
</comment>
<evidence type="ECO:0000256" key="15">
    <source>
        <dbReference type="ARBA" id="ARBA00023136"/>
    </source>
</evidence>
<keyword evidence="8 23" id="KW-0732">Signal</keyword>
<dbReference type="Gene3D" id="1.10.510.10">
    <property type="entry name" value="Transferase(Phosphotransferase) domain 1"/>
    <property type="match status" value="1"/>
</dbReference>
<evidence type="ECO:0000256" key="2">
    <source>
        <dbReference type="ARBA" id="ARBA00008536"/>
    </source>
</evidence>
<keyword evidence="13 21" id="KW-0067">ATP-binding</keyword>
<dbReference type="FunFam" id="3.30.200.20:FF:000168">
    <property type="entry name" value="L-type lectin-domain containing receptor kinase IX.1"/>
    <property type="match status" value="1"/>
</dbReference>
<protein>
    <recommendedName>
        <fullName evidence="24">Protein kinase domain-containing protein</fullName>
    </recommendedName>
</protein>
<evidence type="ECO:0000256" key="14">
    <source>
        <dbReference type="ARBA" id="ARBA00022989"/>
    </source>
</evidence>
<keyword evidence="17" id="KW-0325">Glycoprotein</keyword>
<keyword evidence="7 22" id="KW-0812">Transmembrane</keyword>
<feature type="binding site" evidence="21">
    <location>
        <position position="362"/>
    </location>
    <ligand>
        <name>ATP</name>
        <dbReference type="ChEBI" id="CHEBI:30616"/>
    </ligand>
</feature>
<evidence type="ECO:0000256" key="19">
    <source>
        <dbReference type="ARBA" id="ARBA00058818"/>
    </source>
</evidence>
<evidence type="ECO:0000256" key="8">
    <source>
        <dbReference type="ARBA" id="ARBA00022729"/>
    </source>
</evidence>
<evidence type="ECO:0000259" key="24">
    <source>
        <dbReference type="PROSITE" id="PS50011"/>
    </source>
</evidence>
<dbReference type="InterPro" id="IPR008271">
    <property type="entry name" value="Ser/Thr_kinase_AS"/>
</dbReference>
<comment type="subcellular location">
    <subcellularLocation>
        <location evidence="1">Cell membrane</location>
        <topology evidence="1">Single-pass type I membrane protein</topology>
    </subcellularLocation>
</comment>
<organism evidence="25 26">
    <name type="scientific">Eruca vesicaria subsp. sativa</name>
    <name type="common">Garden rocket</name>
    <name type="synonym">Eruca sativa</name>
    <dbReference type="NCBI Taxonomy" id="29727"/>
    <lineage>
        <taxon>Eukaryota</taxon>
        <taxon>Viridiplantae</taxon>
        <taxon>Streptophyta</taxon>
        <taxon>Embryophyta</taxon>
        <taxon>Tracheophyta</taxon>
        <taxon>Spermatophyta</taxon>
        <taxon>Magnoliopsida</taxon>
        <taxon>eudicotyledons</taxon>
        <taxon>Gunneridae</taxon>
        <taxon>Pentapetalae</taxon>
        <taxon>rosids</taxon>
        <taxon>malvids</taxon>
        <taxon>Brassicales</taxon>
        <taxon>Brassicaceae</taxon>
        <taxon>Brassiceae</taxon>
        <taxon>Eruca</taxon>
    </lineage>
</organism>
<comment type="function">
    <text evidence="19">Promotes hydrogen peroxide H(2)O(2) production and cell death.</text>
</comment>
<reference evidence="25 26" key="1">
    <citation type="submission" date="2022-03" db="EMBL/GenBank/DDBJ databases">
        <authorList>
            <person name="Macdonald S."/>
            <person name="Ahmed S."/>
            <person name="Newling K."/>
        </authorList>
    </citation>
    <scope>NUCLEOTIDE SEQUENCE [LARGE SCALE GENOMIC DNA]</scope>
</reference>
<evidence type="ECO:0000256" key="1">
    <source>
        <dbReference type="ARBA" id="ARBA00004251"/>
    </source>
</evidence>
<feature type="signal peptide" evidence="23">
    <location>
        <begin position="1"/>
        <end position="20"/>
    </location>
</feature>
<evidence type="ECO:0000313" key="25">
    <source>
        <dbReference type="EMBL" id="CAH8360294.1"/>
    </source>
</evidence>
<dbReference type="InterPro" id="IPR017441">
    <property type="entry name" value="Protein_kinase_ATP_BS"/>
</dbReference>
<dbReference type="Pfam" id="PF00069">
    <property type="entry name" value="Pkinase"/>
    <property type="match status" value="1"/>
</dbReference>
<evidence type="ECO:0000256" key="16">
    <source>
        <dbReference type="ARBA" id="ARBA00023170"/>
    </source>
</evidence>
<evidence type="ECO:0000256" key="11">
    <source>
        <dbReference type="ARBA" id="ARBA00022777"/>
    </source>
</evidence>
<dbReference type="GO" id="GO:0002229">
    <property type="term" value="P:defense response to oomycetes"/>
    <property type="evidence" value="ECO:0007669"/>
    <property type="project" value="UniProtKB-ARBA"/>
</dbReference>
<evidence type="ECO:0000256" key="3">
    <source>
        <dbReference type="ARBA" id="ARBA00010217"/>
    </source>
</evidence>
<dbReference type="GO" id="GO:0005524">
    <property type="term" value="F:ATP binding"/>
    <property type="evidence" value="ECO:0007669"/>
    <property type="project" value="UniProtKB-UniRule"/>
</dbReference>
<evidence type="ECO:0000256" key="18">
    <source>
        <dbReference type="ARBA" id="ARBA00058054"/>
    </source>
</evidence>
<keyword evidence="4" id="KW-1003">Cell membrane</keyword>
<feature type="chain" id="PRO_5044846762" description="Protein kinase domain-containing protein" evidence="23">
    <location>
        <begin position="21"/>
        <end position="645"/>
    </location>
</feature>
<comment type="function">
    <text evidence="18">Involved in resistance response to the pathogenic oomycetes Phytophthora infestans and Phytophthora capsici.</text>
</comment>
<dbReference type="PANTHER" id="PTHR27007">
    <property type="match status" value="1"/>
</dbReference>
<evidence type="ECO:0000256" key="22">
    <source>
        <dbReference type="SAM" id="Phobius"/>
    </source>
</evidence>
<dbReference type="PROSITE" id="PS00108">
    <property type="entry name" value="PROTEIN_KINASE_ST"/>
    <property type="match status" value="1"/>
</dbReference>
<dbReference type="InterPro" id="IPR050528">
    <property type="entry name" value="L-type_Lectin-RKs"/>
</dbReference>
<evidence type="ECO:0000256" key="6">
    <source>
        <dbReference type="ARBA" id="ARBA00022679"/>
    </source>
</evidence>
<keyword evidence="14 22" id="KW-1133">Transmembrane helix</keyword>
<evidence type="ECO:0000256" key="9">
    <source>
        <dbReference type="ARBA" id="ARBA00022734"/>
    </source>
</evidence>
<dbReference type="CDD" id="cd14066">
    <property type="entry name" value="STKc_IRAK"/>
    <property type="match status" value="1"/>
</dbReference>
<dbReference type="FunFam" id="1.10.510.10:FF:000240">
    <property type="entry name" value="Lectin-domain containing receptor kinase A4.3"/>
    <property type="match status" value="1"/>
</dbReference>
<name>A0ABC8KWJ6_ERUVS</name>
<dbReference type="InterPro" id="IPR001220">
    <property type="entry name" value="Legume_lectin_dom"/>
</dbReference>
<dbReference type="GO" id="GO:0004674">
    <property type="term" value="F:protein serine/threonine kinase activity"/>
    <property type="evidence" value="ECO:0007669"/>
    <property type="project" value="UniProtKB-KW"/>
</dbReference>
<comment type="similarity">
    <text evidence="3">In the C-terminal section; belongs to the protein kinase superfamily. Ser/Thr protein kinase family.</text>
</comment>
<dbReference type="Pfam" id="PF00139">
    <property type="entry name" value="Lectin_legB"/>
    <property type="match status" value="1"/>
</dbReference>
<evidence type="ECO:0000256" key="7">
    <source>
        <dbReference type="ARBA" id="ARBA00022692"/>
    </source>
</evidence>
<dbReference type="InterPro" id="IPR011009">
    <property type="entry name" value="Kinase-like_dom_sf"/>
</dbReference>
<evidence type="ECO:0000256" key="10">
    <source>
        <dbReference type="ARBA" id="ARBA00022741"/>
    </source>
</evidence>
<evidence type="ECO:0000256" key="21">
    <source>
        <dbReference type="PROSITE-ProRule" id="PRU10141"/>
    </source>
</evidence>
<dbReference type="EMBL" id="CAKOAT010284043">
    <property type="protein sequence ID" value="CAH8360294.1"/>
    <property type="molecule type" value="Genomic_DNA"/>
</dbReference>
<keyword evidence="15 22" id="KW-0472">Membrane</keyword>
<comment type="subunit">
    <text evidence="20">Interacts with ABCG40.</text>
</comment>
<keyword evidence="5" id="KW-0723">Serine/threonine-protein kinase</keyword>
<evidence type="ECO:0000256" key="17">
    <source>
        <dbReference type="ARBA" id="ARBA00023180"/>
    </source>
</evidence>
<dbReference type="InterPro" id="IPR013320">
    <property type="entry name" value="ConA-like_dom_sf"/>
</dbReference>
<dbReference type="GO" id="GO:0005886">
    <property type="term" value="C:plasma membrane"/>
    <property type="evidence" value="ECO:0007669"/>
    <property type="project" value="UniProtKB-SubCell"/>
</dbReference>
<keyword evidence="26" id="KW-1185">Reference proteome</keyword>
<keyword evidence="9" id="KW-0430">Lectin</keyword>
<evidence type="ECO:0000256" key="23">
    <source>
        <dbReference type="SAM" id="SignalP"/>
    </source>
</evidence>
<dbReference type="SUPFAM" id="SSF49899">
    <property type="entry name" value="Concanavalin A-like lectins/glucanases"/>
    <property type="match status" value="1"/>
</dbReference>
<keyword evidence="12" id="KW-0611">Plant defense</keyword>
<evidence type="ECO:0000256" key="4">
    <source>
        <dbReference type="ARBA" id="ARBA00022475"/>
    </source>
</evidence>
<proteinExistence type="inferred from homology"/>
<keyword evidence="16" id="KW-0675">Receptor</keyword>
<gene>
    <name evidence="25" type="ORF">ERUC_LOCUS26050</name>
</gene>
<dbReference type="PROSITE" id="PS00107">
    <property type="entry name" value="PROTEIN_KINASE_ATP"/>
    <property type="match status" value="1"/>
</dbReference>
<evidence type="ECO:0000313" key="26">
    <source>
        <dbReference type="Proteomes" id="UP001642260"/>
    </source>
</evidence>
<dbReference type="SUPFAM" id="SSF56112">
    <property type="entry name" value="Protein kinase-like (PK-like)"/>
    <property type="match status" value="1"/>
</dbReference>
<evidence type="ECO:0000256" key="5">
    <source>
        <dbReference type="ARBA" id="ARBA00022527"/>
    </source>
</evidence>
<evidence type="ECO:0000256" key="20">
    <source>
        <dbReference type="ARBA" id="ARBA00063357"/>
    </source>
</evidence>
<keyword evidence="11" id="KW-0418">Kinase</keyword>